<name>A0A086ZPK8_9BIFI</name>
<comment type="caution">
    <text evidence="2">The sequence shown here is derived from an EMBL/GenBank/DDBJ whole genome shotgun (WGS) entry which is preliminary data.</text>
</comment>
<dbReference type="EMBL" id="JGYQ01000007">
    <property type="protein sequence ID" value="KFI48458.1"/>
    <property type="molecule type" value="Genomic_DNA"/>
</dbReference>
<feature type="region of interest" description="Disordered" evidence="1">
    <location>
        <begin position="1"/>
        <end position="31"/>
    </location>
</feature>
<sequence>MRQYRRYQQRPRWHHRRRSADPAGAEAPPCRAHGPARVRVLRASAVCRERRWRSHSPPRACATASSHPSSMRMKSVSRPMTTMSASASSAPEALQLSSVSASTSVLACSEMFLPLMSRAGRGPRRGTPDCAGVPLWRHRGPLPRHRRRLGVPVLVQRRASAPFSPRPHIGQLHGQAGDSSVRRMGR</sequence>
<organism evidence="2 3">
    <name type="scientific">Bifidobacterium boum</name>
    <dbReference type="NCBI Taxonomy" id="78343"/>
    <lineage>
        <taxon>Bacteria</taxon>
        <taxon>Bacillati</taxon>
        <taxon>Actinomycetota</taxon>
        <taxon>Actinomycetes</taxon>
        <taxon>Bifidobacteriales</taxon>
        <taxon>Bifidobacteriaceae</taxon>
        <taxon>Bifidobacterium</taxon>
    </lineage>
</organism>
<feature type="compositionally biased region" description="Basic residues" evidence="1">
    <location>
        <begin position="1"/>
        <end position="18"/>
    </location>
</feature>
<protein>
    <submittedName>
        <fullName evidence="2">Uncharacterized protein</fullName>
    </submittedName>
</protein>
<reference evidence="2 3" key="1">
    <citation type="submission" date="2014-03" db="EMBL/GenBank/DDBJ databases">
        <title>Genomics of Bifidobacteria.</title>
        <authorList>
            <person name="Ventura M."/>
            <person name="Milani C."/>
            <person name="Lugli G.A."/>
        </authorList>
    </citation>
    <scope>NUCLEOTIDE SEQUENCE [LARGE SCALE GENOMIC DNA]</scope>
    <source>
        <strain evidence="2 3">LMG 10736</strain>
    </source>
</reference>
<evidence type="ECO:0000313" key="3">
    <source>
        <dbReference type="Proteomes" id="UP000029093"/>
    </source>
</evidence>
<accession>A0A086ZPK8</accession>
<feature type="region of interest" description="Disordered" evidence="1">
    <location>
        <begin position="162"/>
        <end position="186"/>
    </location>
</feature>
<proteinExistence type="predicted"/>
<dbReference type="AlphaFoldDB" id="A0A086ZPK8"/>
<dbReference type="Proteomes" id="UP000029093">
    <property type="component" value="Unassembled WGS sequence"/>
</dbReference>
<gene>
    <name evidence="2" type="ORF">BBOU_0588</name>
</gene>
<evidence type="ECO:0000313" key="2">
    <source>
        <dbReference type="EMBL" id="KFI48458.1"/>
    </source>
</evidence>
<evidence type="ECO:0000256" key="1">
    <source>
        <dbReference type="SAM" id="MobiDB-lite"/>
    </source>
</evidence>
<keyword evidence="3" id="KW-1185">Reference proteome</keyword>